<gene>
    <name evidence="13" type="ORF">BT96DRAFT_856476</name>
</gene>
<evidence type="ECO:0000256" key="11">
    <source>
        <dbReference type="ARBA" id="ARBA00047598"/>
    </source>
</evidence>
<evidence type="ECO:0000256" key="5">
    <source>
        <dbReference type="ARBA" id="ARBA00012881"/>
    </source>
</evidence>
<comment type="pathway">
    <text evidence="2">Siderophore biosynthesis.</text>
</comment>
<evidence type="ECO:0000256" key="10">
    <source>
        <dbReference type="ARBA" id="ARBA00023033"/>
    </source>
</evidence>
<name>A0A6A4HTM3_9AGAR</name>
<dbReference type="OrthoDB" id="66881at2759"/>
<keyword evidence="14" id="KW-1185">Reference proteome</keyword>
<organism evidence="13 14">
    <name type="scientific">Gymnopus androsaceus JB14</name>
    <dbReference type="NCBI Taxonomy" id="1447944"/>
    <lineage>
        <taxon>Eukaryota</taxon>
        <taxon>Fungi</taxon>
        <taxon>Dikarya</taxon>
        <taxon>Basidiomycota</taxon>
        <taxon>Agaricomycotina</taxon>
        <taxon>Agaricomycetes</taxon>
        <taxon>Agaricomycetidae</taxon>
        <taxon>Agaricales</taxon>
        <taxon>Marasmiineae</taxon>
        <taxon>Omphalotaceae</taxon>
        <taxon>Gymnopus</taxon>
    </lineage>
</organism>
<keyword evidence="6" id="KW-0285">Flavoprotein</keyword>
<evidence type="ECO:0000256" key="6">
    <source>
        <dbReference type="ARBA" id="ARBA00022630"/>
    </source>
</evidence>
<dbReference type="EC" id="1.14.13.196" evidence="5"/>
<comment type="catalytic activity">
    <reaction evidence="11">
        <text>L-ornithine + NADPH + O2 = N(5)-hydroxy-L-ornithine + NADP(+) + H2O</text>
        <dbReference type="Rhea" id="RHEA:41508"/>
        <dbReference type="ChEBI" id="CHEBI:15377"/>
        <dbReference type="ChEBI" id="CHEBI:15379"/>
        <dbReference type="ChEBI" id="CHEBI:46911"/>
        <dbReference type="ChEBI" id="CHEBI:57783"/>
        <dbReference type="ChEBI" id="CHEBI:58349"/>
        <dbReference type="ChEBI" id="CHEBI:78275"/>
        <dbReference type="EC" id="1.14.13.196"/>
    </reaction>
</comment>
<keyword evidence="9" id="KW-0560">Oxidoreductase</keyword>
<evidence type="ECO:0000313" key="13">
    <source>
        <dbReference type="EMBL" id="KAE9401516.1"/>
    </source>
</evidence>
<dbReference type="InterPro" id="IPR025700">
    <property type="entry name" value="Lys/Orn_oxygenase"/>
</dbReference>
<sequence>MLLLLVQDIREFIVLHRFRFLGLNVKVYEAGSDFGGTWFYNRFPGIHADSGSAIYQWDLEELWKDWTWNQKFPSGDEIQSYLNYVEEKLDLKRDIYFNNRVDSAKWDESSRLWSISTSSGLFIRTQFLILCTGALSKPFIPDIKGLSTFRGPCHHTSRWPQEKFELEGKRAAVIGTGPSGVTVIEQLAPRVQHLKVFQRTPNMALPMRQSHFSRQDQDDMKKSGLYSHIFRRLPQTFGGFLFDFQPMPLASATVEARRLLWESLWGLGGFRFWLENYPDIFSDKAANDEAYAFWRSKVTERVRDPALQENLAPAVPPHPFGLKRPSLEQTYFDIYNRDNVSLVDIKESPIEEIVPEGLRTRDALHYFDVLILATGFDALTGSIVDIDIRGSNNVSVHDKWKSGVYSNLGMTTSGFSEPVLH</sequence>
<evidence type="ECO:0000256" key="12">
    <source>
        <dbReference type="ARBA" id="ARBA00049248"/>
    </source>
</evidence>
<dbReference type="InterPro" id="IPR050775">
    <property type="entry name" value="FAD-binding_Monooxygenases"/>
</dbReference>
<proteinExistence type="inferred from homology"/>
<keyword evidence="10" id="KW-0503">Monooxygenase</keyword>
<evidence type="ECO:0000256" key="2">
    <source>
        <dbReference type="ARBA" id="ARBA00004924"/>
    </source>
</evidence>
<evidence type="ECO:0000256" key="8">
    <source>
        <dbReference type="ARBA" id="ARBA00022857"/>
    </source>
</evidence>
<evidence type="ECO:0000256" key="4">
    <source>
        <dbReference type="ARBA" id="ARBA00010139"/>
    </source>
</evidence>
<dbReference type="Pfam" id="PF13434">
    <property type="entry name" value="Lys_Orn_oxgnase"/>
    <property type="match status" value="1"/>
</dbReference>
<dbReference type="AlphaFoldDB" id="A0A6A4HTM3"/>
<protein>
    <recommendedName>
        <fullName evidence="5">L-ornithine N(5)-monooxygenase [NAD(P)H]</fullName>
        <ecNumber evidence="5">1.14.13.196</ecNumber>
    </recommendedName>
</protein>
<keyword evidence="8" id="KW-0521">NADP</keyword>
<dbReference type="InterPro" id="IPR036188">
    <property type="entry name" value="FAD/NAD-bd_sf"/>
</dbReference>
<comment type="catalytic activity">
    <reaction evidence="12">
        <text>L-ornithine + NADH + O2 = N(5)-hydroxy-L-ornithine + NAD(+) + H2O</text>
        <dbReference type="Rhea" id="RHEA:41512"/>
        <dbReference type="ChEBI" id="CHEBI:15377"/>
        <dbReference type="ChEBI" id="CHEBI:15379"/>
        <dbReference type="ChEBI" id="CHEBI:46911"/>
        <dbReference type="ChEBI" id="CHEBI:57540"/>
        <dbReference type="ChEBI" id="CHEBI:57945"/>
        <dbReference type="ChEBI" id="CHEBI:78275"/>
        <dbReference type="EC" id="1.14.13.196"/>
    </reaction>
</comment>
<dbReference type="EMBL" id="ML769445">
    <property type="protein sequence ID" value="KAE9401516.1"/>
    <property type="molecule type" value="Genomic_DNA"/>
</dbReference>
<dbReference type="Proteomes" id="UP000799118">
    <property type="component" value="Unassembled WGS sequence"/>
</dbReference>
<evidence type="ECO:0000256" key="3">
    <source>
        <dbReference type="ARBA" id="ARBA00007588"/>
    </source>
</evidence>
<dbReference type="Gene3D" id="3.50.50.60">
    <property type="entry name" value="FAD/NAD(P)-binding domain"/>
    <property type="match status" value="3"/>
</dbReference>
<dbReference type="GO" id="GO:0004497">
    <property type="term" value="F:monooxygenase activity"/>
    <property type="evidence" value="ECO:0007669"/>
    <property type="project" value="UniProtKB-KW"/>
</dbReference>
<comment type="similarity">
    <text evidence="4">Belongs to the FAD-binding monooxygenase family.</text>
</comment>
<dbReference type="PANTHER" id="PTHR43098">
    <property type="entry name" value="L-ORNITHINE N(5)-MONOOXYGENASE-RELATED"/>
    <property type="match status" value="1"/>
</dbReference>
<comment type="similarity">
    <text evidence="3">Belongs to the lysine N(6)-hydroxylase/L-ornithine N(5)-oxygenase family.</text>
</comment>
<evidence type="ECO:0000256" key="1">
    <source>
        <dbReference type="ARBA" id="ARBA00001974"/>
    </source>
</evidence>
<dbReference type="PANTHER" id="PTHR43098:SF3">
    <property type="entry name" value="L-ORNITHINE N(5)-MONOOXYGENASE-RELATED"/>
    <property type="match status" value="1"/>
</dbReference>
<evidence type="ECO:0000313" key="14">
    <source>
        <dbReference type="Proteomes" id="UP000799118"/>
    </source>
</evidence>
<accession>A0A6A4HTM3</accession>
<comment type="cofactor">
    <cofactor evidence="1">
        <name>FAD</name>
        <dbReference type="ChEBI" id="CHEBI:57692"/>
    </cofactor>
</comment>
<keyword evidence="7" id="KW-0274">FAD</keyword>
<evidence type="ECO:0000256" key="7">
    <source>
        <dbReference type="ARBA" id="ARBA00022827"/>
    </source>
</evidence>
<evidence type="ECO:0000256" key="9">
    <source>
        <dbReference type="ARBA" id="ARBA00023002"/>
    </source>
</evidence>
<reference evidence="13" key="1">
    <citation type="journal article" date="2019" name="Environ. Microbiol.">
        <title>Fungal ecological strategies reflected in gene transcription - a case study of two litter decomposers.</title>
        <authorList>
            <person name="Barbi F."/>
            <person name="Kohler A."/>
            <person name="Barry K."/>
            <person name="Baskaran P."/>
            <person name="Daum C."/>
            <person name="Fauchery L."/>
            <person name="Ihrmark K."/>
            <person name="Kuo A."/>
            <person name="LaButti K."/>
            <person name="Lipzen A."/>
            <person name="Morin E."/>
            <person name="Grigoriev I.V."/>
            <person name="Henrissat B."/>
            <person name="Lindahl B."/>
            <person name="Martin F."/>
        </authorList>
    </citation>
    <scope>NUCLEOTIDE SEQUENCE</scope>
    <source>
        <strain evidence="13">JB14</strain>
    </source>
</reference>
<dbReference type="SUPFAM" id="SSF51905">
    <property type="entry name" value="FAD/NAD(P)-binding domain"/>
    <property type="match status" value="2"/>
</dbReference>